<reference evidence="2" key="1">
    <citation type="submission" date="2018-05" db="EMBL/GenBank/DDBJ databases">
        <authorList>
            <person name="Lanie J.A."/>
            <person name="Ng W.-L."/>
            <person name="Kazmierczak K.M."/>
            <person name="Andrzejewski T.M."/>
            <person name="Davidsen T.M."/>
            <person name="Wayne K.J."/>
            <person name="Tettelin H."/>
            <person name="Glass J.I."/>
            <person name="Rusch D."/>
            <person name="Podicherti R."/>
            <person name="Tsui H.-C.T."/>
            <person name="Winkler M.E."/>
        </authorList>
    </citation>
    <scope>NUCLEOTIDE SEQUENCE</scope>
</reference>
<dbReference type="InterPro" id="IPR023210">
    <property type="entry name" value="NADP_OxRdtase_dom"/>
</dbReference>
<dbReference type="InterPro" id="IPR053135">
    <property type="entry name" value="AKR2_Oxidoreductase"/>
</dbReference>
<dbReference type="PANTHER" id="PTHR43312:SF1">
    <property type="entry name" value="NADP-DEPENDENT OXIDOREDUCTASE DOMAIN-CONTAINING PROTEIN"/>
    <property type="match status" value="1"/>
</dbReference>
<dbReference type="PROSITE" id="PS51318">
    <property type="entry name" value="TAT"/>
    <property type="match status" value="1"/>
</dbReference>
<dbReference type="AlphaFoldDB" id="A0A381QVR0"/>
<dbReference type="PANTHER" id="PTHR43312">
    <property type="entry name" value="D-THREO-ALDOSE 1-DEHYDROGENASE"/>
    <property type="match status" value="1"/>
</dbReference>
<proteinExistence type="predicted"/>
<evidence type="ECO:0000313" key="2">
    <source>
        <dbReference type="EMBL" id="SUZ83506.1"/>
    </source>
</evidence>
<evidence type="ECO:0000259" key="1">
    <source>
        <dbReference type="Pfam" id="PF00248"/>
    </source>
</evidence>
<dbReference type="InterPro" id="IPR036812">
    <property type="entry name" value="NAD(P)_OxRdtase_dom_sf"/>
</dbReference>
<protein>
    <recommendedName>
        <fullName evidence="1">NADP-dependent oxidoreductase domain-containing protein</fullName>
    </recommendedName>
</protein>
<organism evidence="2">
    <name type="scientific">marine metagenome</name>
    <dbReference type="NCBI Taxonomy" id="408172"/>
    <lineage>
        <taxon>unclassified sequences</taxon>
        <taxon>metagenomes</taxon>
        <taxon>ecological metagenomes</taxon>
    </lineage>
</organism>
<sequence length="307" mass="34082">MTISRRKMLKISAGAGAGLLLNELPAFAQQQPQLMRAIPSSGEMIPAVGLGSARTFNVGPPSPEWVPLGDVVRLFHEMGGRFFDTAPSYGTSEQVAGQIVQEIGIGNDLFFATKISTRGGRQAGLDQQEESFRDWGREVIDLNQVHNLQDTAIHLRTIRQAKEEGRTRYVGVTTSFGQQYEQMEQVLRSEELDFVQVNYSLGEREAAERLLPLAQDRGMGVIVNEPFNVGRLFSAASGRELPDWAAEFDCRSWGQFFLKYILSHPAVTVIIPATGDPEHLVDNMGAGIGRLPDEATRRRMEEMFDNL</sequence>
<dbReference type="InterPro" id="IPR006311">
    <property type="entry name" value="TAT_signal"/>
</dbReference>
<name>A0A381QVR0_9ZZZZ</name>
<dbReference type="SUPFAM" id="SSF51430">
    <property type="entry name" value="NAD(P)-linked oxidoreductase"/>
    <property type="match status" value="1"/>
</dbReference>
<dbReference type="EMBL" id="UINC01001553">
    <property type="protein sequence ID" value="SUZ83506.1"/>
    <property type="molecule type" value="Genomic_DNA"/>
</dbReference>
<dbReference type="Pfam" id="PF00248">
    <property type="entry name" value="Aldo_ket_red"/>
    <property type="match status" value="1"/>
</dbReference>
<dbReference type="Gene3D" id="3.20.20.100">
    <property type="entry name" value="NADP-dependent oxidoreductase domain"/>
    <property type="match status" value="1"/>
</dbReference>
<accession>A0A381QVR0</accession>
<feature type="domain" description="NADP-dependent oxidoreductase" evidence="1">
    <location>
        <begin position="70"/>
        <end position="295"/>
    </location>
</feature>
<dbReference type="CDD" id="cd19095">
    <property type="entry name" value="AKR_PA4992-like"/>
    <property type="match status" value="1"/>
</dbReference>
<gene>
    <name evidence="2" type="ORF">METZ01_LOCUS36360</name>
</gene>